<name>A0A182VPY5_9DIPT</name>
<evidence type="ECO:0000256" key="3">
    <source>
        <dbReference type="ARBA" id="ARBA00023125"/>
    </source>
</evidence>
<protein>
    <recommendedName>
        <fullName evidence="9">Homeobox domain-containing protein</fullName>
    </recommendedName>
</protein>
<comment type="subcellular location">
    <subcellularLocation>
        <location evidence="1 6 7">Nucleus</location>
    </subcellularLocation>
</comment>
<dbReference type="GO" id="GO:0000981">
    <property type="term" value="F:DNA-binding transcription factor activity, RNA polymerase II-specific"/>
    <property type="evidence" value="ECO:0007669"/>
    <property type="project" value="InterPro"/>
</dbReference>
<dbReference type="Gene3D" id="1.10.10.60">
    <property type="entry name" value="Homeodomain-like"/>
    <property type="match status" value="1"/>
</dbReference>
<evidence type="ECO:0000256" key="4">
    <source>
        <dbReference type="ARBA" id="ARBA00023155"/>
    </source>
</evidence>
<dbReference type="PANTHER" id="PTHR45659:SF22">
    <property type="entry name" value="HOMEOTIC PROTEIN ANTENNAPEDIA-RELATED"/>
    <property type="match status" value="1"/>
</dbReference>
<evidence type="ECO:0000313" key="10">
    <source>
        <dbReference type="EnsemblMetazoa" id="AMIN000114-PA"/>
    </source>
</evidence>
<dbReference type="InterPro" id="IPR001356">
    <property type="entry name" value="HD"/>
</dbReference>
<keyword evidence="3 6" id="KW-0238">DNA-binding</keyword>
<feature type="region of interest" description="Disordered" evidence="8">
    <location>
        <begin position="281"/>
        <end position="341"/>
    </location>
</feature>
<dbReference type="PANTHER" id="PTHR45659">
    <property type="entry name" value="HOMEOBOX PROTEIN HOX"/>
    <property type="match status" value="1"/>
</dbReference>
<dbReference type="InterPro" id="IPR020479">
    <property type="entry name" value="HD_metazoa"/>
</dbReference>
<feature type="compositionally biased region" description="Polar residues" evidence="8">
    <location>
        <begin position="307"/>
        <end position="323"/>
    </location>
</feature>
<dbReference type="PROSITE" id="PS00027">
    <property type="entry name" value="HOMEOBOX_1"/>
    <property type="match status" value="1"/>
</dbReference>
<dbReference type="VEuPathDB" id="VectorBase:AMIN000114"/>
<dbReference type="InterPro" id="IPR017970">
    <property type="entry name" value="Homeobox_CS"/>
</dbReference>
<dbReference type="GO" id="GO:0000122">
    <property type="term" value="P:negative regulation of transcription by RNA polymerase II"/>
    <property type="evidence" value="ECO:0007669"/>
    <property type="project" value="TreeGrafter"/>
</dbReference>
<dbReference type="Pfam" id="PF00046">
    <property type="entry name" value="Homeodomain"/>
    <property type="match status" value="1"/>
</dbReference>
<dbReference type="PROSITE" id="PS50071">
    <property type="entry name" value="HOMEOBOX_2"/>
    <property type="match status" value="1"/>
</dbReference>
<evidence type="ECO:0000256" key="7">
    <source>
        <dbReference type="RuleBase" id="RU000682"/>
    </source>
</evidence>
<feature type="region of interest" description="Disordered" evidence="8">
    <location>
        <begin position="45"/>
        <end position="74"/>
    </location>
</feature>
<organism evidence="10 11">
    <name type="scientific">Anopheles minimus</name>
    <dbReference type="NCBI Taxonomy" id="112268"/>
    <lineage>
        <taxon>Eukaryota</taxon>
        <taxon>Metazoa</taxon>
        <taxon>Ecdysozoa</taxon>
        <taxon>Arthropoda</taxon>
        <taxon>Hexapoda</taxon>
        <taxon>Insecta</taxon>
        <taxon>Pterygota</taxon>
        <taxon>Neoptera</taxon>
        <taxon>Endopterygota</taxon>
        <taxon>Diptera</taxon>
        <taxon>Nematocera</taxon>
        <taxon>Culicoidea</taxon>
        <taxon>Culicidae</taxon>
        <taxon>Anophelinae</taxon>
        <taxon>Anopheles</taxon>
    </lineage>
</organism>
<reference evidence="11" key="1">
    <citation type="submission" date="2013-03" db="EMBL/GenBank/DDBJ databases">
        <title>The Genome Sequence of Anopheles minimus MINIMUS1.</title>
        <authorList>
            <consortium name="The Broad Institute Genomics Platform"/>
            <person name="Neafsey D.E."/>
            <person name="Walton C."/>
            <person name="Walker B."/>
            <person name="Young S.K."/>
            <person name="Zeng Q."/>
            <person name="Gargeya S."/>
            <person name="Fitzgerald M."/>
            <person name="Haas B."/>
            <person name="Abouelleil A."/>
            <person name="Allen A.W."/>
            <person name="Alvarado L."/>
            <person name="Arachchi H.M."/>
            <person name="Berlin A.M."/>
            <person name="Chapman S.B."/>
            <person name="Gainer-Dewar J."/>
            <person name="Goldberg J."/>
            <person name="Griggs A."/>
            <person name="Gujja S."/>
            <person name="Hansen M."/>
            <person name="Howarth C."/>
            <person name="Imamovic A."/>
            <person name="Ireland A."/>
            <person name="Larimer J."/>
            <person name="McCowan C."/>
            <person name="Murphy C."/>
            <person name="Pearson M."/>
            <person name="Poon T.W."/>
            <person name="Priest M."/>
            <person name="Roberts A."/>
            <person name="Saif S."/>
            <person name="Shea T."/>
            <person name="Sisk P."/>
            <person name="Sykes S."/>
            <person name="Wortman J."/>
            <person name="Nusbaum C."/>
            <person name="Birren B."/>
        </authorList>
    </citation>
    <scope>NUCLEOTIDE SEQUENCE [LARGE SCALE GENOMIC DNA]</scope>
    <source>
        <strain evidence="11">MINIMUS1</strain>
    </source>
</reference>
<evidence type="ECO:0000313" key="11">
    <source>
        <dbReference type="Proteomes" id="UP000075920"/>
    </source>
</evidence>
<accession>A0A182VPY5</accession>
<keyword evidence="5 6" id="KW-0539">Nucleus</keyword>
<evidence type="ECO:0000259" key="9">
    <source>
        <dbReference type="PROSITE" id="PS50071"/>
    </source>
</evidence>
<dbReference type="Pfam" id="PF03867">
    <property type="entry name" value="FTZ"/>
    <property type="match status" value="1"/>
</dbReference>
<dbReference type="PRINTS" id="PR00024">
    <property type="entry name" value="HOMEOBOX"/>
</dbReference>
<reference evidence="10" key="2">
    <citation type="submission" date="2020-05" db="UniProtKB">
        <authorList>
            <consortium name="EnsemblMetazoa"/>
        </authorList>
    </citation>
    <scope>IDENTIFICATION</scope>
    <source>
        <strain evidence="10">MINIMUS1</strain>
    </source>
</reference>
<proteinExistence type="predicted"/>
<evidence type="ECO:0000256" key="5">
    <source>
        <dbReference type="ARBA" id="ARBA00023242"/>
    </source>
</evidence>
<feature type="compositionally biased region" description="Polar residues" evidence="8">
    <location>
        <begin position="281"/>
        <end position="290"/>
    </location>
</feature>
<feature type="domain" description="Homeobox" evidence="9">
    <location>
        <begin position="330"/>
        <end position="390"/>
    </location>
</feature>
<dbReference type="SMART" id="SM00389">
    <property type="entry name" value="HOX"/>
    <property type="match status" value="1"/>
</dbReference>
<dbReference type="InterPro" id="IPR005567">
    <property type="entry name" value="FTZ_N"/>
</dbReference>
<dbReference type="CDD" id="cd00086">
    <property type="entry name" value="homeodomain"/>
    <property type="match status" value="1"/>
</dbReference>
<dbReference type="InterPro" id="IPR050296">
    <property type="entry name" value="Antp_homeobox"/>
</dbReference>
<evidence type="ECO:0000256" key="2">
    <source>
        <dbReference type="ARBA" id="ARBA00022473"/>
    </source>
</evidence>
<dbReference type="SUPFAM" id="SSF46689">
    <property type="entry name" value="Homeodomain-like"/>
    <property type="match status" value="1"/>
</dbReference>
<dbReference type="AlphaFoldDB" id="A0A182VPY5"/>
<keyword evidence="11" id="KW-1185">Reference proteome</keyword>
<keyword evidence="4 6" id="KW-0371">Homeobox</keyword>
<evidence type="ECO:0000256" key="8">
    <source>
        <dbReference type="SAM" id="MobiDB-lite"/>
    </source>
</evidence>
<dbReference type="Proteomes" id="UP000075920">
    <property type="component" value="Unassembled WGS sequence"/>
</dbReference>
<dbReference type="GO" id="GO:0000978">
    <property type="term" value="F:RNA polymerase II cis-regulatory region sequence-specific DNA binding"/>
    <property type="evidence" value="ECO:0007669"/>
    <property type="project" value="TreeGrafter"/>
</dbReference>
<dbReference type="STRING" id="112268.A0A182VPY5"/>
<keyword evidence="2" id="KW-0217">Developmental protein</keyword>
<feature type="DNA-binding region" description="Homeobox" evidence="6">
    <location>
        <begin position="332"/>
        <end position="391"/>
    </location>
</feature>
<dbReference type="InterPro" id="IPR009057">
    <property type="entry name" value="Homeodomain-like_sf"/>
</dbReference>
<evidence type="ECO:0000256" key="6">
    <source>
        <dbReference type="PROSITE-ProRule" id="PRU00108"/>
    </source>
</evidence>
<dbReference type="GO" id="GO:0005634">
    <property type="term" value="C:nucleus"/>
    <property type="evidence" value="ECO:0007669"/>
    <property type="project" value="UniProtKB-SubCell"/>
</dbReference>
<dbReference type="EnsemblMetazoa" id="AMIN000114-RA">
    <property type="protein sequence ID" value="AMIN000114-PA"/>
    <property type="gene ID" value="AMIN000114"/>
</dbReference>
<evidence type="ECO:0000256" key="1">
    <source>
        <dbReference type="ARBA" id="ARBA00004123"/>
    </source>
</evidence>
<sequence>MAATHPFYEYQASYYNSCYNYSSLGQEQFSTNHYQTAVQYTNSESSVPQIQQIQASQHGPQNQQQTNHIAPGASSSTIGYPTTGQYYPDEQFSSTQYSDKYHQQMDQCGNQYDSYFGYTYQPIAHHNSYGTQDHAAGYWFRANDSECINAGITGCSKNGFPFKEAVMKRKYSDDADDEKVSAGIANDTTDSPALRALLTNPAKKLKYNPHYVKRTSKNMVRGAEAAIGCNDGILSPAASDRIVPDIVPLSPNKTDDSIDSLLDNTSKHGADTMHGANYTLHNLGQPTTPNYDGVSTPPLSPKDMESAISSQALAGQSWNQNGDSGELPKEASKRTRQSYSRHQTLELEKEFHFNRYLNRRRRIEIANTLKLTERQIKIWFQNRRMKAKKDHSTSTRTPDLVLTDAELSQQSGVLAQPQLPTTDSRPMSLITPPSSTAAHQLDAPQPDQHALTQWPYPHHPHYPQNHYYYSQQLSDHSQNGFHNLNVSSNGAPYNHRSYQPTGSYIASSFI</sequence>
<dbReference type="GO" id="GO:0009952">
    <property type="term" value="P:anterior/posterior pattern specification"/>
    <property type="evidence" value="ECO:0007669"/>
    <property type="project" value="TreeGrafter"/>
</dbReference>